<comment type="subcellular location">
    <subcellularLocation>
        <location evidence="2">Nucleus</location>
    </subcellularLocation>
</comment>
<keyword evidence="4" id="KW-0143">Chaperone</keyword>
<keyword evidence="10" id="KW-1185">Reference proteome</keyword>
<evidence type="ECO:0000256" key="6">
    <source>
        <dbReference type="ARBA" id="ARBA00025877"/>
    </source>
</evidence>
<evidence type="ECO:0000256" key="5">
    <source>
        <dbReference type="ARBA" id="ARBA00023242"/>
    </source>
</evidence>
<feature type="compositionally biased region" description="Acidic residues" evidence="7">
    <location>
        <begin position="89"/>
        <end position="112"/>
    </location>
</feature>
<name>A0A010S0V2_9PEZI</name>
<dbReference type="HOGENOM" id="CLU_130004_1_1_1"/>
<feature type="compositionally biased region" description="Basic and acidic residues" evidence="7">
    <location>
        <begin position="78"/>
        <end position="87"/>
    </location>
</feature>
<feature type="domain" description="Histone chaperone" evidence="8">
    <location>
        <begin position="54"/>
        <end position="91"/>
    </location>
</feature>
<dbReference type="eggNOG" id="ENOG502SCUM">
    <property type="taxonomic scope" value="Eukaryota"/>
</dbReference>
<comment type="similarity">
    <text evidence="3">Belongs to the CHZ1 family.</text>
</comment>
<accession>A0A010S0V2</accession>
<dbReference type="GO" id="GO:0005634">
    <property type="term" value="C:nucleus"/>
    <property type="evidence" value="ECO:0007669"/>
    <property type="project" value="UniProtKB-SubCell"/>
</dbReference>
<dbReference type="STRING" id="1445577.A0A010S0V2"/>
<comment type="subunit">
    <text evidence="6">Forms a heterotrimer with H2A.Z-H2B, stabilizing the association of the histone dimer. Also, with a lower affinity, forms a heterotrimer with H2A-H2B.</text>
</comment>
<dbReference type="SMART" id="SM01082">
    <property type="entry name" value="CHZ"/>
    <property type="match status" value="1"/>
</dbReference>
<evidence type="ECO:0000259" key="8">
    <source>
        <dbReference type="SMART" id="SM01082"/>
    </source>
</evidence>
<comment type="function">
    <text evidence="1">Forms a chaperone-bound H2A.Z-H2B complex that acts as a source for SWR1 complex-dependent H2A to H2A.Z histone replacement in chromatin.</text>
</comment>
<evidence type="ECO:0000313" key="10">
    <source>
        <dbReference type="Proteomes" id="UP000020467"/>
    </source>
</evidence>
<feature type="compositionally biased region" description="Acidic residues" evidence="7">
    <location>
        <begin position="35"/>
        <end position="64"/>
    </location>
</feature>
<dbReference type="Proteomes" id="UP000020467">
    <property type="component" value="Unassembled WGS sequence"/>
</dbReference>
<feature type="region of interest" description="Disordered" evidence="7">
    <location>
        <begin position="1"/>
        <end position="112"/>
    </location>
</feature>
<evidence type="ECO:0000256" key="2">
    <source>
        <dbReference type="ARBA" id="ARBA00004123"/>
    </source>
</evidence>
<keyword evidence="5" id="KW-0539">Nucleus</keyword>
<dbReference type="EMBL" id="JARH01000196">
    <property type="protein sequence ID" value="EXF84229.1"/>
    <property type="molecule type" value="Genomic_DNA"/>
</dbReference>
<sequence length="112" mass="12111">MAAENENVAAGLAEETKGKGKAVAAEEPVEKSDAMDEDEDSSDEEEAPEAAEAVDEEDGMEEIDLNNIVEGGRRTRGRVIDFAKAAEENPAEEEDDEDDDDFAADESKMDED</sequence>
<comment type="caution">
    <text evidence="9">The sequence shown here is derived from an EMBL/GenBank/DDBJ whole genome shotgun (WGS) entry which is preliminary data.</text>
</comment>
<reference evidence="9 10" key="1">
    <citation type="submission" date="2014-02" db="EMBL/GenBank/DDBJ databases">
        <title>The genome sequence of Colletotrichum fioriniae PJ7.</title>
        <authorList>
            <person name="Baroncelli R."/>
            <person name="Thon M.R."/>
        </authorList>
    </citation>
    <scope>NUCLEOTIDE SEQUENCE [LARGE SCALE GENOMIC DNA]</scope>
    <source>
        <strain evidence="9 10">PJ7</strain>
    </source>
</reference>
<gene>
    <name evidence="9" type="ORF">CFIO01_07664</name>
</gene>
<organism evidence="9 10">
    <name type="scientific">Colletotrichum fioriniae PJ7</name>
    <dbReference type="NCBI Taxonomy" id="1445577"/>
    <lineage>
        <taxon>Eukaryota</taxon>
        <taxon>Fungi</taxon>
        <taxon>Dikarya</taxon>
        <taxon>Ascomycota</taxon>
        <taxon>Pezizomycotina</taxon>
        <taxon>Sordariomycetes</taxon>
        <taxon>Hypocreomycetidae</taxon>
        <taxon>Glomerellales</taxon>
        <taxon>Glomerellaceae</taxon>
        <taxon>Colletotrichum</taxon>
        <taxon>Colletotrichum acutatum species complex</taxon>
    </lineage>
</organism>
<dbReference type="KEGG" id="cfj:CFIO01_07664"/>
<protein>
    <submittedName>
        <fullName evidence="9">Histone chaperone domain CHZ</fullName>
    </submittedName>
</protein>
<evidence type="ECO:0000256" key="3">
    <source>
        <dbReference type="ARBA" id="ARBA00008057"/>
    </source>
</evidence>
<dbReference type="Pfam" id="PF09649">
    <property type="entry name" value="CHZ"/>
    <property type="match status" value="1"/>
</dbReference>
<proteinExistence type="inferred from homology"/>
<evidence type="ECO:0000256" key="1">
    <source>
        <dbReference type="ARBA" id="ARBA00002212"/>
    </source>
</evidence>
<dbReference type="AlphaFoldDB" id="A0A010S0V2"/>
<evidence type="ECO:0000256" key="4">
    <source>
        <dbReference type="ARBA" id="ARBA00023186"/>
    </source>
</evidence>
<evidence type="ECO:0000313" key="9">
    <source>
        <dbReference type="EMBL" id="EXF84229.1"/>
    </source>
</evidence>
<evidence type="ECO:0000256" key="7">
    <source>
        <dbReference type="SAM" id="MobiDB-lite"/>
    </source>
</evidence>
<dbReference type="InterPro" id="IPR019098">
    <property type="entry name" value="Histone_chaperone_domain_CHZ"/>
</dbReference>